<sequence>MPGELIPQRVCLLRLSALGDCANVVPVVHTLQAARPDIEITWVINRAEATLVADLPGVECVVYDKAGGRAALIDLARRLRGRRFDVLLNMHASWRANVIACLVRANRRIGFDRRRARDGQRLFVSQAIAPVASRHVVDGFLAFAAAIGASEPVMDWRVPISAADRDTAATLLDSAAARGPLLMISPCSSHGMRNWQATRYAGLADHAATHHGMRVVLVGGPSAGEQAMGQAIIAAADCRITNLIGQTSLKQLLAVFEQGDVLVTPDSGPAHMANATDIVTISLHAATDPRRSGAYRSRAWCIDYFAEAAAAYRKRTPDDLKWGTRIEDDTGVMALIPLAAVTRRLDTVMAERGA</sequence>
<dbReference type="GO" id="GO:0008713">
    <property type="term" value="F:ADP-heptose-lipopolysaccharide heptosyltransferase activity"/>
    <property type="evidence" value="ECO:0007669"/>
    <property type="project" value="TreeGrafter"/>
</dbReference>
<dbReference type="OrthoDB" id="9781892at2"/>
<dbReference type="InParanoid" id="A0A423PK05"/>
<dbReference type="AlphaFoldDB" id="A0A423PK05"/>
<organism evidence="3 4">
    <name type="scientific">Salinisphaera japonica YTM-1</name>
    <dbReference type="NCBI Taxonomy" id="1209778"/>
    <lineage>
        <taxon>Bacteria</taxon>
        <taxon>Pseudomonadati</taxon>
        <taxon>Pseudomonadota</taxon>
        <taxon>Gammaproteobacteria</taxon>
        <taxon>Salinisphaerales</taxon>
        <taxon>Salinisphaeraceae</taxon>
        <taxon>Salinisphaera</taxon>
    </lineage>
</organism>
<dbReference type="Proteomes" id="UP000285310">
    <property type="component" value="Unassembled WGS sequence"/>
</dbReference>
<evidence type="ECO:0000256" key="1">
    <source>
        <dbReference type="ARBA" id="ARBA00022676"/>
    </source>
</evidence>
<dbReference type="Gene3D" id="3.40.50.2000">
    <property type="entry name" value="Glycogen Phosphorylase B"/>
    <property type="match status" value="2"/>
</dbReference>
<reference evidence="3 4" key="1">
    <citation type="submission" date="2013-10" db="EMBL/GenBank/DDBJ databases">
        <title>Salinisphaera japonica YTM-1 Genome Sequencing.</title>
        <authorList>
            <person name="Lai Q."/>
            <person name="Li C."/>
            <person name="Shao Z."/>
        </authorList>
    </citation>
    <scope>NUCLEOTIDE SEQUENCE [LARGE SCALE GENOMIC DNA]</scope>
    <source>
        <strain evidence="3 4">YTM-1</strain>
    </source>
</reference>
<dbReference type="InterPro" id="IPR051199">
    <property type="entry name" value="LPS_LOS_Heptosyltrfase"/>
</dbReference>
<dbReference type="SUPFAM" id="SSF53756">
    <property type="entry name" value="UDP-Glycosyltransferase/glycogen phosphorylase"/>
    <property type="match status" value="1"/>
</dbReference>
<accession>A0A423PK05</accession>
<name>A0A423PK05_9GAMM</name>
<dbReference type="CDD" id="cd03789">
    <property type="entry name" value="GT9_LPS_heptosyltransferase"/>
    <property type="match status" value="1"/>
</dbReference>
<dbReference type="EMBL" id="AYKG01000041">
    <property type="protein sequence ID" value="ROO25938.1"/>
    <property type="molecule type" value="Genomic_DNA"/>
</dbReference>
<keyword evidence="2 3" id="KW-0808">Transferase</keyword>
<gene>
    <name evidence="3" type="ORF">SAJA_11980</name>
</gene>
<dbReference type="PANTHER" id="PTHR30160:SF21">
    <property type="entry name" value="LIPOPOLYSACCHARIDE CORE HEPTOSYLTRANSFERASE OPSX"/>
    <property type="match status" value="1"/>
</dbReference>
<dbReference type="PANTHER" id="PTHR30160">
    <property type="entry name" value="TETRAACYLDISACCHARIDE 4'-KINASE-RELATED"/>
    <property type="match status" value="1"/>
</dbReference>
<dbReference type="GO" id="GO:0009244">
    <property type="term" value="P:lipopolysaccharide core region biosynthetic process"/>
    <property type="evidence" value="ECO:0007669"/>
    <property type="project" value="TreeGrafter"/>
</dbReference>
<evidence type="ECO:0000313" key="3">
    <source>
        <dbReference type="EMBL" id="ROO25938.1"/>
    </source>
</evidence>
<keyword evidence="1" id="KW-0328">Glycosyltransferase</keyword>
<dbReference type="Pfam" id="PF01075">
    <property type="entry name" value="Glyco_transf_9"/>
    <property type="match status" value="1"/>
</dbReference>
<comment type="caution">
    <text evidence="3">The sequence shown here is derived from an EMBL/GenBank/DDBJ whole genome shotgun (WGS) entry which is preliminary data.</text>
</comment>
<evidence type="ECO:0000313" key="4">
    <source>
        <dbReference type="Proteomes" id="UP000285310"/>
    </source>
</evidence>
<proteinExistence type="predicted"/>
<protein>
    <submittedName>
        <fullName evidence="3">ADP-heptose--LPS heptosyltransferase</fullName>
    </submittedName>
</protein>
<dbReference type="InterPro" id="IPR002201">
    <property type="entry name" value="Glyco_trans_9"/>
</dbReference>
<dbReference type="GO" id="GO:0005829">
    <property type="term" value="C:cytosol"/>
    <property type="evidence" value="ECO:0007669"/>
    <property type="project" value="TreeGrafter"/>
</dbReference>
<evidence type="ECO:0000256" key="2">
    <source>
        <dbReference type="ARBA" id="ARBA00022679"/>
    </source>
</evidence>
<keyword evidence="4" id="KW-1185">Reference proteome</keyword>
<dbReference type="FunCoup" id="A0A423PK05">
    <property type="interactions" value="93"/>
</dbReference>
<dbReference type="RefSeq" id="WP_123658873.1">
    <property type="nucleotide sequence ID" value="NZ_AYKG01000041.1"/>
</dbReference>